<evidence type="ECO:0000313" key="3">
    <source>
        <dbReference type="Proteomes" id="UP000051254"/>
    </source>
</evidence>
<dbReference type="SMART" id="SM00260">
    <property type="entry name" value="CheW"/>
    <property type="match status" value="1"/>
</dbReference>
<dbReference type="Proteomes" id="UP000051254">
    <property type="component" value="Unassembled WGS sequence"/>
</dbReference>
<gene>
    <name evidence="2" type="ORF">ABB25_13300</name>
</gene>
<keyword evidence="3" id="KW-1185">Reference proteome</keyword>
<dbReference type="AlphaFoldDB" id="A0A0R0BLU3"/>
<dbReference type="PROSITE" id="PS50851">
    <property type="entry name" value="CHEW"/>
    <property type="match status" value="1"/>
</dbReference>
<feature type="domain" description="CheW-like" evidence="1">
    <location>
        <begin position="8"/>
        <end position="152"/>
    </location>
</feature>
<sequence>MNHMSNDEVRGVVLQCAGEKVLLPNATVAEVMSRVQLQPAAEGGPAWLAGTLAWQGFDVPVVAFGRFTGLGSDLLVGQLKVVVLKALGGQVHLPYYALLTESFPQLIAVPRDGLLADASEEIVPVGVHMRVLLGEQTALLPDLDAVEAAVLSCLPTAA</sequence>
<proteinExistence type="predicted"/>
<dbReference type="OrthoDB" id="5765252at2"/>
<organism evidence="2 3">
    <name type="scientific">Stenotrophomonas koreensis</name>
    <dbReference type="NCBI Taxonomy" id="266128"/>
    <lineage>
        <taxon>Bacteria</taxon>
        <taxon>Pseudomonadati</taxon>
        <taxon>Pseudomonadota</taxon>
        <taxon>Gammaproteobacteria</taxon>
        <taxon>Lysobacterales</taxon>
        <taxon>Lysobacteraceae</taxon>
        <taxon>Stenotrophomonas</taxon>
    </lineage>
</organism>
<dbReference type="Pfam" id="PF01584">
    <property type="entry name" value="CheW"/>
    <property type="match status" value="1"/>
</dbReference>
<accession>A0A0R0BLU3</accession>
<evidence type="ECO:0000259" key="1">
    <source>
        <dbReference type="PROSITE" id="PS50851"/>
    </source>
</evidence>
<dbReference type="GO" id="GO:0006935">
    <property type="term" value="P:chemotaxis"/>
    <property type="evidence" value="ECO:0007669"/>
    <property type="project" value="InterPro"/>
</dbReference>
<name>A0A0R0BLU3_9GAMM</name>
<reference evidence="2 3" key="1">
    <citation type="submission" date="2015-05" db="EMBL/GenBank/DDBJ databases">
        <title>Genome sequencing and analysis of members of genus Stenotrophomonas.</title>
        <authorList>
            <person name="Patil P.P."/>
            <person name="Midha S."/>
            <person name="Patil P.B."/>
        </authorList>
    </citation>
    <scope>NUCLEOTIDE SEQUENCE [LARGE SCALE GENOMIC DNA]</scope>
    <source>
        <strain evidence="2 3">DSM 17805</strain>
    </source>
</reference>
<dbReference type="EMBL" id="LDJH01000029">
    <property type="protein sequence ID" value="KRG54862.1"/>
    <property type="molecule type" value="Genomic_DNA"/>
</dbReference>
<dbReference type="SUPFAM" id="SSF50341">
    <property type="entry name" value="CheW-like"/>
    <property type="match status" value="1"/>
</dbReference>
<comment type="caution">
    <text evidence="2">The sequence shown here is derived from an EMBL/GenBank/DDBJ whole genome shotgun (WGS) entry which is preliminary data.</text>
</comment>
<dbReference type="RefSeq" id="WP_057667570.1">
    <property type="nucleotide sequence ID" value="NZ_LDJH01000029.1"/>
</dbReference>
<dbReference type="InterPro" id="IPR002545">
    <property type="entry name" value="CheW-lke_dom"/>
</dbReference>
<dbReference type="STRING" id="266128.ABB25_13300"/>
<dbReference type="PATRIC" id="fig|266128.3.peg.1715"/>
<dbReference type="GO" id="GO:0007165">
    <property type="term" value="P:signal transduction"/>
    <property type="evidence" value="ECO:0007669"/>
    <property type="project" value="InterPro"/>
</dbReference>
<evidence type="ECO:0000313" key="2">
    <source>
        <dbReference type="EMBL" id="KRG54862.1"/>
    </source>
</evidence>
<dbReference type="InterPro" id="IPR036061">
    <property type="entry name" value="CheW-like_dom_sf"/>
</dbReference>
<protein>
    <submittedName>
        <fullName evidence="2">Chemotaxis protein CheW</fullName>
    </submittedName>
</protein>